<reference evidence="7" key="1">
    <citation type="submission" date="2015-05" db="EMBL/GenBank/DDBJ databases">
        <authorList>
            <consortium name="Pathogen Informatics"/>
        </authorList>
    </citation>
    <scope>NUCLEOTIDE SEQUENCE [LARGE SCALE GENOMIC DNA]</scope>
    <source>
        <strain evidence="7">L1-83</strain>
    </source>
</reference>
<dbReference type="InterPro" id="IPR001347">
    <property type="entry name" value="SIS_dom"/>
</dbReference>
<organism evidence="6 7">
    <name type="scientific">Roseburia inulinivorans</name>
    <dbReference type="NCBI Taxonomy" id="360807"/>
    <lineage>
        <taxon>Bacteria</taxon>
        <taxon>Bacillati</taxon>
        <taxon>Bacillota</taxon>
        <taxon>Clostridia</taxon>
        <taxon>Lachnospirales</taxon>
        <taxon>Lachnospiraceae</taxon>
        <taxon>Roseburia</taxon>
    </lineage>
</organism>
<evidence type="ECO:0000256" key="2">
    <source>
        <dbReference type="ARBA" id="ARBA00023125"/>
    </source>
</evidence>
<dbReference type="GO" id="GO:0097367">
    <property type="term" value="F:carbohydrate derivative binding"/>
    <property type="evidence" value="ECO:0007669"/>
    <property type="project" value="InterPro"/>
</dbReference>
<dbReference type="InterPro" id="IPR035472">
    <property type="entry name" value="RpiR-like_SIS"/>
</dbReference>
<dbReference type="Proteomes" id="UP000049828">
    <property type="component" value="Unassembled WGS sequence"/>
</dbReference>
<feature type="domain" description="SIS" evidence="5">
    <location>
        <begin position="124"/>
        <end position="265"/>
    </location>
</feature>
<evidence type="ECO:0000259" key="5">
    <source>
        <dbReference type="PROSITE" id="PS51464"/>
    </source>
</evidence>
<dbReference type="InterPro" id="IPR009057">
    <property type="entry name" value="Homeodomain-like_sf"/>
</dbReference>
<dbReference type="SUPFAM" id="SSF46689">
    <property type="entry name" value="Homeodomain-like"/>
    <property type="match status" value="1"/>
</dbReference>
<gene>
    <name evidence="6" type="ORF">RIL183_22591</name>
</gene>
<evidence type="ECO:0000256" key="1">
    <source>
        <dbReference type="ARBA" id="ARBA00023015"/>
    </source>
</evidence>
<dbReference type="RefSeq" id="WP_082424458.1">
    <property type="nucleotide sequence ID" value="NZ_CVRS01000072.1"/>
</dbReference>
<dbReference type="STRING" id="360807.ERS852392_01332"/>
<accession>A0A0M6WML1</accession>
<evidence type="ECO:0000259" key="4">
    <source>
        <dbReference type="PROSITE" id="PS51071"/>
    </source>
</evidence>
<keyword evidence="1" id="KW-0805">Transcription regulation</keyword>
<dbReference type="InterPro" id="IPR047640">
    <property type="entry name" value="RpiR-like"/>
</dbReference>
<dbReference type="Pfam" id="PF01380">
    <property type="entry name" value="SIS"/>
    <property type="match status" value="1"/>
</dbReference>
<dbReference type="AlphaFoldDB" id="A0A0M6WML1"/>
<dbReference type="PANTHER" id="PTHR30514:SF1">
    <property type="entry name" value="HTH-TYPE TRANSCRIPTIONAL REGULATOR HEXR-RELATED"/>
    <property type="match status" value="1"/>
</dbReference>
<protein>
    <submittedName>
        <fullName evidence="6">Transcriptional regulators</fullName>
    </submittedName>
</protein>
<dbReference type="InterPro" id="IPR036388">
    <property type="entry name" value="WH-like_DNA-bd_sf"/>
</dbReference>
<evidence type="ECO:0000313" key="6">
    <source>
        <dbReference type="EMBL" id="CRL38485.1"/>
    </source>
</evidence>
<keyword evidence="3" id="KW-0804">Transcription</keyword>
<dbReference type="GO" id="GO:0003700">
    <property type="term" value="F:DNA-binding transcription factor activity"/>
    <property type="evidence" value="ECO:0007669"/>
    <property type="project" value="InterPro"/>
</dbReference>
<evidence type="ECO:0000313" key="7">
    <source>
        <dbReference type="Proteomes" id="UP000049828"/>
    </source>
</evidence>
<dbReference type="EMBL" id="CVRS01000072">
    <property type="protein sequence ID" value="CRL38485.1"/>
    <property type="molecule type" value="Genomic_DNA"/>
</dbReference>
<name>A0A0M6WML1_9FIRM</name>
<keyword evidence="2" id="KW-0238">DNA-binding</keyword>
<dbReference type="Pfam" id="PF01418">
    <property type="entry name" value="HTH_6"/>
    <property type="match status" value="1"/>
</dbReference>
<dbReference type="InterPro" id="IPR046348">
    <property type="entry name" value="SIS_dom_sf"/>
</dbReference>
<dbReference type="PANTHER" id="PTHR30514">
    <property type="entry name" value="GLUCOKINASE"/>
    <property type="match status" value="1"/>
</dbReference>
<dbReference type="PROSITE" id="PS51071">
    <property type="entry name" value="HTH_RPIR"/>
    <property type="match status" value="1"/>
</dbReference>
<dbReference type="Gene3D" id="3.40.50.10490">
    <property type="entry name" value="Glucose-6-phosphate isomerase like protein, domain 1"/>
    <property type="match status" value="1"/>
</dbReference>
<keyword evidence="7" id="KW-1185">Reference proteome</keyword>
<proteinExistence type="predicted"/>
<dbReference type="Gene3D" id="1.10.10.10">
    <property type="entry name" value="Winged helix-like DNA-binding domain superfamily/Winged helix DNA-binding domain"/>
    <property type="match status" value="1"/>
</dbReference>
<feature type="domain" description="HTH rpiR-type" evidence="4">
    <location>
        <begin position="4"/>
        <end position="80"/>
    </location>
</feature>
<sequence>MINKNFWDLLTEKQDSLTKSGTIIADYLTKHAEEAQFLSISSLAKACNMAEATIYRFCKQLGFEGYNEMKISLAQANVTPTPFSSYSLDPSMSTSSLCDNVCASFQAAISNTMSVLDFDAIDEAALLLQRATSVYCLGQGGSRVLANDIWVRFATISNKFRNCGDSHTQLIAASLMGPGDVILFVSYSGSTHDMMDTLSVAKKTGAKIILITHYPDAPGTALADVVLLCGALETPLDGGSIPVKVSELFVAESLIMRYLLDNRELAKIARDKTSVAMVAKFL</sequence>
<dbReference type="CDD" id="cd05013">
    <property type="entry name" value="SIS_RpiR"/>
    <property type="match status" value="1"/>
</dbReference>
<evidence type="ECO:0000256" key="3">
    <source>
        <dbReference type="ARBA" id="ARBA00023163"/>
    </source>
</evidence>
<dbReference type="GO" id="GO:0003677">
    <property type="term" value="F:DNA binding"/>
    <property type="evidence" value="ECO:0007669"/>
    <property type="project" value="UniProtKB-KW"/>
</dbReference>
<dbReference type="InterPro" id="IPR000281">
    <property type="entry name" value="HTH_RpiR"/>
</dbReference>
<dbReference type="SUPFAM" id="SSF53697">
    <property type="entry name" value="SIS domain"/>
    <property type="match status" value="1"/>
</dbReference>
<dbReference type="OrthoDB" id="63027at2"/>
<dbReference type="PROSITE" id="PS51464">
    <property type="entry name" value="SIS"/>
    <property type="match status" value="1"/>
</dbReference>
<dbReference type="GO" id="GO:1901135">
    <property type="term" value="P:carbohydrate derivative metabolic process"/>
    <property type="evidence" value="ECO:0007669"/>
    <property type="project" value="InterPro"/>
</dbReference>